<accession>A0A3S4ZTD1</accession>
<dbReference type="AlphaFoldDB" id="A0A3S4ZTD1"/>
<evidence type="ECO:0000256" key="1">
    <source>
        <dbReference type="SAM" id="MobiDB-lite"/>
    </source>
</evidence>
<feature type="compositionally biased region" description="Basic residues" evidence="1">
    <location>
        <begin position="1"/>
        <end position="17"/>
    </location>
</feature>
<evidence type="ECO:0000313" key="2">
    <source>
        <dbReference type="EMBL" id="VEL11540.1"/>
    </source>
</evidence>
<reference evidence="2" key="1">
    <citation type="submission" date="2018-11" db="EMBL/GenBank/DDBJ databases">
        <authorList>
            <consortium name="Pathogen Informatics"/>
        </authorList>
    </citation>
    <scope>NUCLEOTIDE SEQUENCE</scope>
</reference>
<dbReference type="Proteomes" id="UP000784294">
    <property type="component" value="Unassembled WGS sequence"/>
</dbReference>
<evidence type="ECO:0000313" key="3">
    <source>
        <dbReference type="Proteomes" id="UP000784294"/>
    </source>
</evidence>
<protein>
    <submittedName>
        <fullName evidence="2">Uncharacterized protein</fullName>
    </submittedName>
</protein>
<feature type="region of interest" description="Disordered" evidence="1">
    <location>
        <begin position="1"/>
        <end position="38"/>
    </location>
</feature>
<gene>
    <name evidence="2" type="ORF">PXEA_LOCUS4980</name>
</gene>
<name>A0A3S4ZTD1_9PLAT</name>
<sequence>MDKPKGRKKASPSHISRKLTWPDKSINLNKKPSTPVGFTEAATPITHYSGGQMSGNRDEVITDFLSRHVLLPHSLDKCNMQVSPAHLKLE</sequence>
<dbReference type="EMBL" id="CAAALY010012091">
    <property type="protein sequence ID" value="VEL11540.1"/>
    <property type="molecule type" value="Genomic_DNA"/>
</dbReference>
<keyword evidence="3" id="KW-1185">Reference proteome</keyword>
<comment type="caution">
    <text evidence="2">The sequence shown here is derived from an EMBL/GenBank/DDBJ whole genome shotgun (WGS) entry which is preliminary data.</text>
</comment>
<proteinExistence type="predicted"/>
<organism evidence="2 3">
    <name type="scientific">Protopolystoma xenopodis</name>
    <dbReference type="NCBI Taxonomy" id="117903"/>
    <lineage>
        <taxon>Eukaryota</taxon>
        <taxon>Metazoa</taxon>
        <taxon>Spiralia</taxon>
        <taxon>Lophotrochozoa</taxon>
        <taxon>Platyhelminthes</taxon>
        <taxon>Monogenea</taxon>
        <taxon>Polyopisthocotylea</taxon>
        <taxon>Polystomatidea</taxon>
        <taxon>Polystomatidae</taxon>
        <taxon>Protopolystoma</taxon>
    </lineage>
</organism>